<accession>A0A7T4TC51</accession>
<sequence length="113" mass="12256">MMLTSVATSEISVPRVSRVGRRSTTHSMVPLVVIDVTVPGTSSALARRALHAALGEDLRLYVVTVDRLRECIVIRIEVISRSLDEVIGLLTVALERATLGRAHASMVRAPRAD</sequence>
<reference evidence="1 2" key="1">
    <citation type="submission" date="2020-12" db="EMBL/GenBank/DDBJ databases">
        <title>FDA dAtabase for Regulatory Grade micrObial Sequences (FDA-ARGOS): Supporting development and validation of Infectious Disease Dx tests.</title>
        <authorList>
            <person name="Nelson B."/>
            <person name="Plummer A."/>
            <person name="Tallon L."/>
            <person name="Sadzewicz L."/>
            <person name="Zhao X."/>
            <person name="Boylan J."/>
            <person name="Ott S."/>
            <person name="Bowen H."/>
            <person name="Vavikolanu K."/>
            <person name="Mehta A."/>
            <person name="Aluvathingal J."/>
            <person name="Nadendla S."/>
            <person name="Myers T."/>
            <person name="Yan Y."/>
            <person name="Sichtig H."/>
        </authorList>
    </citation>
    <scope>NUCLEOTIDE SEQUENCE [LARGE SCALE GENOMIC DNA]</scope>
    <source>
        <strain evidence="1 2">FDAARGOS_1049</strain>
    </source>
</reference>
<dbReference type="RefSeq" id="WP_084585506.1">
    <property type="nucleotide sequence ID" value="NZ_CP066076.1"/>
</dbReference>
<keyword evidence="2" id="KW-1185">Reference proteome</keyword>
<dbReference type="AlphaFoldDB" id="A0A7T4TC51"/>
<organism evidence="1 2">
    <name type="scientific">Paraburkholderia ginsengisoli</name>
    <dbReference type="NCBI Taxonomy" id="311231"/>
    <lineage>
        <taxon>Bacteria</taxon>
        <taxon>Pseudomonadati</taxon>
        <taxon>Pseudomonadota</taxon>
        <taxon>Betaproteobacteria</taxon>
        <taxon>Burkholderiales</taxon>
        <taxon>Burkholderiaceae</taxon>
        <taxon>Paraburkholderia</taxon>
    </lineage>
</organism>
<protein>
    <submittedName>
        <fullName evidence="1">Uncharacterized protein</fullName>
    </submittedName>
</protein>
<evidence type="ECO:0000313" key="2">
    <source>
        <dbReference type="Proteomes" id="UP000595610"/>
    </source>
</evidence>
<name>A0A7T4TC51_9BURK</name>
<gene>
    <name evidence="1" type="ORF">I6I06_19460</name>
</gene>
<dbReference type="EMBL" id="CP066076">
    <property type="protein sequence ID" value="QQC67145.1"/>
    <property type="molecule type" value="Genomic_DNA"/>
</dbReference>
<dbReference type="KEGG" id="pgis:I6I06_19460"/>
<dbReference type="Proteomes" id="UP000595610">
    <property type="component" value="Chromosome 2"/>
</dbReference>
<proteinExistence type="predicted"/>
<evidence type="ECO:0000313" key="1">
    <source>
        <dbReference type="EMBL" id="QQC67145.1"/>
    </source>
</evidence>